<proteinExistence type="predicted"/>
<dbReference type="Proteomes" id="UP000095280">
    <property type="component" value="Unplaced"/>
</dbReference>
<keyword evidence="1" id="KW-1185">Reference proteome</keyword>
<organism evidence="1 2">
    <name type="scientific">Macrostomum lignano</name>
    <dbReference type="NCBI Taxonomy" id="282301"/>
    <lineage>
        <taxon>Eukaryota</taxon>
        <taxon>Metazoa</taxon>
        <taxon>Spiralia</taxon>
        <taxon>Lophotrochozoa</taxon>
        <taxon>Platyhelminthes</taxon>
        <taxon>Rhabditophora</taxon>
        <taxon>Macrostomorpha</taxon>
        <taxon>Macrostomida</taxon>
        <taxon>Macrostomidae</taxon>
        <taxon>Macrostomum</taxon>
    </lineage>
</organism>
<dbReference type="AlphaFoldDB" id="A0A1I8G143"/>
<dbReference type="WBParaSite" id="maker-uti_cns_0000577-snap-gene-0.4-mRNA-1">
    <property type="protein sequence ID" value="maker-uti_cns_0000577-snap-gene-0.4-mRNA-1"/>
    <property type="gene ID" value="maker-uti_cns_0000577-snap-gene-0.4"/>
</dbReference>
<accession>A0A1I8G143</accession>
<evidence type="ECO:0000313" key="2">
    <source>
        <dbReference type="WBParaSite" id="maker-uti_cns_0000577-snap-gene-0.4-mRNA-1"/>
    </source>
</evidence>
<name>A0A1I8G143_9PLAT</name>
<sequence>MKRLFACTCWSSGRQKRGGFDVGDCDTAGSQQKTCTPPSAPSAQEATISRSSRRRYALVFCFFHQQFESTSSSAAQRAARDLLRGLGFITHSFFNLDKLDDILSELR</sequence>
<reference evidence="2" key="1">
    <citation type="submission" date="2016-11" db="UniProtKB">
        <authorList>
            <consortium name="WormBaseParasite"/>
        </authorList>
    </citation>
    <scope>IDENTIFICATION</scope>
</reference>
<protein>
    <submittedName>
        <fullName evidence="2">CASPASE_P20 domain-containing protein</fullName>
    </submittedName>
</protein>
<evidence type="ECO:0000313" key="1">
    <source>
        <dbReference type="Proteomes" id="UP000095280"/>
    </source>
</evidence>